<protein>
    <submittedName>
        <fullName evidence="3">Uncharacterized protein</fullName>
    </submittedName>
</protein>
<name>D3PWE3_STANL</name>
<evidence type="ECO:0000256" key="2">
    <source>
        <dbReference type="SAM" id="Phobius"/>
    </source>
</evidence>
<keyword evidence="2" id="KW-0472">Membrane</keyword>
<feature type="transmembrane region" description="Helical" evidence="2">
    <location>
        <begin position="53"/>
        <end position="73"/>
    </location>
</feature>
<dbReference type="EMBL" id="CP001778">
    <property type="protein sequence ID" value="ADD41300.1"/>
    <property type="molecule type" value="Genomic_DNA"/>
</dbReference>
<keyword evidence="4" id="KW-1185">Reference proteome</keyword>
<feature type="transmembrane region" description="Helical" evidence="2">
    <location>
        <begin position="248"/>
        <end position="273"/>
    </location>
</feature>
<feature type="transmembrane region" description="Helical" evidence="2">
    <location>
        <begin position="120"/>
        <end position="140"/>
    </location>
</feature>
<feature type="transmembrane region" description="Helical" evidence="2">
    <location>
        <begin position="80"/>
        <end position="100"/>
    </location>
</feature>
<gene>
    <name evidence="3" type="ordered locus">Snas_1597</name>
</gene>
<dbReference type="eggNOG" id="COG2197">
    <property type="taxonomic scope" value="Bacteria"/>
</dbReference>
<dbReference type="OrthoDB" id="2717873at2"/>
<dbReference type="Proteomes" id="UP000000844">
    <property type="component" value="Chromosome"/>
</dbReference>
<sequence>MTATTTNPTRYRALTWAPVAVLAWTLTYGAIRVYWAAGHMPTFAPMPEDLVIFPGWGAVGLCVAAGLAAVGLRLSSRSRLVLAGAWATVAAIVVASPMFLLDVVGGILAGLGIPVSLVSVASRGGMLLGAGLLAVAAVAYQRRLRGACSRCGRLGRASDGPADARERSAPAWAVWAAYVAVAGCLVRIAAQLAWGFEGFLYDGGAALLVFEVGFVLAGVLLPTALVHRFGLVWPRWVLPLAGRRVPRWLVLGPAFFVGLGLTVYFGMGLAQLVVDTVSGAAFVDDGSGYGAGFMWIAVPSYFVWGVGVGVAALARFRQTRPRCRHCGQLHRAPVNPHLTRKNCRECDKSGAIGVARRTLFGPGFGKNENRVQYKCRGTQGRHHRRDAAGEGRSGRHHRRHGAP</sequence>
<evidence type="ECO:0000313" key="4">
    <source>
        <dbReference type="Proteomes" id="UP000000844"/>
    </source>
</evidence>
<evidence type="ECO:0000256" key="1">
    <source>
        <dbReference type="SAM" id="MobiDB-lite"/>
    </source>
</evidence>
<proteinExistence type="predicted"/>
<dbReference type="AlphaFoldDB" id="D3PWE3"/>
<organism evidence="3 4">
    <name type="scientific">Stackebrandtia nassauensis (strain DSM 44728 / CIP 108903 / NRRL B-16338 / NBRC 102104 / LLR-40K-21)</name>
    <dbReference type="NCBI Taxonomy" id="446470"/>
    <lineage>
        <taxon>Bacteria</taxon>
        <taxon>Bacillati</taxon>
        <taxon>Actinomycetota</taxon>
        <taxon>Actinomycetes</taxon>
        <taxon>Glycomycetales</taxon>
        <taxon>Glycomycetaceae</taxon>
        <taxon>Stackebrandtia</taxon>
    </lineage>
</organism>
<feature type="transmembrane region" description="Helical" evidence="2">
    <location>
        <begin position="206"/>
        <end position="227"/>
    </location>
</feature>
<dbReference type="STRING" id="446470.Snas_1597"/>
<dbReference type="HOGENOM" id="CLU_683172_0_0_11"/>
<keyword evidence="2" id="KW-1133">Transmembrane helix</keyword>
<feature type="transmembrane region" description="Helical" evidence="2">
    <location>
        <begin position="293"/>
        <end position="314"/>
    </location>
</feature>
<feature type="compositionally biased region" description="Basic residues" evidence="1">
    <location>
        <begin position="394"/>
        <end position="403"/>
    </location>
</feature>
<feature type="transmembrane region" description="Helical" evidence="2">
    <location>
        <begin position="172"/>
        <end position="194"/>
    </location>
</feature>
<keyword evidence="2" id="KW-0812">Transmembrane</keyword>
<reference evidence="3 4" key="1">
    <citation type="journal article" date="2009" name="Stand. Genomic Sci.">
        <title>Complete genome sequence of Stackebrandtia nassauensis type strain (LLR-40K-21).</title>
        <authorList>
            <person name="Munk C."/>
            <person name="Lapidus A."/>
            <person name="Copeland A."/>
            <person name="Jando M."/>
            <person name="Mayilraj S."/>
            <person name="Glavina Del Rio T."/>
            <person name="Nolan M."/>
            <person name="Chen F."/>
            <person name="Lucas S."/>
            <person name="Tice H."/>
            <person name="Cheng J.F."/>
            <person name="Han C."/>
            <person name="Detter J.C."/>
            <person name="Bruce D."/>
            <person name="Goodwin L."/>
            <person name="Chain P."/>
            <person name="Pitluck S."/>
            <person name="Goker M."/>
            <person name="Ovchinikova G."/>
            <person name="Pati A."/>
            <person name="Ivanova N."/>
            <person name="Mavromatis K."/>
            <person name="Chen A."/>
            <person name="Palaniappan K."/>
            <person name="Land M."/>
            <person name="Hauser L."/>
            <person name="Chang Y.J."/>
            <person name="Jeffries C.D."/>
            <person name="Bristow J."/>
            <person name="Eisen J.A."/>
            <person name="Markowitz V."/>
            <person name="Hugenholtz P."/>
            <person name="Kyrpides N.C."/>
            <person name="Klenk H.P."/>
        </authorList>
    </citation>
    <scope>NUCLEOTIDE SEQUENCE [LARGE SCALE GENOMIC DNA]</scope>
    <source>
        <strain evidence="4">DSM 44728 / CIP 108903 / NRRL B-16338 / NBRC 102104 / LLR-40K-21</strain>
    </source>
</reference>
<accession>D3PWE3</accession>
<dbReference type="KEGG" id="sna:Snas_1597"/>
<dbReference type="RefSeq" id="WP_013016871.1">
    <property type="nucleotide sequence ID" value="NC_013947.1"/>
</dbReference>
<evidence type="ECO:0000313" key="3">
    <source>
        <dbReference type="EMBL" id="ADD41300.1"/>
    </source>
</evidence>
<feature type="region of interest" description="Disordered" evidence="1">
    <location>
        <begin position="371"/>
        <end position="403"/>
    </location>
</feature>